<dbReference type="InterPro" id="IPR000253">
    <property type="entry name" value="FHA_dom"/>
</dbReference>
<dbReference type="InterPro" id="IPR032429">
    <property type="entry name" value="Nibrin_BRCT2"/>
</dbReference>
<dbReference type="Pfam" id="PF00498">
    <property type="entry name" value="FHA"/>
    <property type="match status" value="1"/>
</dbReference>
<dbReference type="InterPro" id="IPR036420">
    <property type="entry name" value="BRCT_dom_sf"/>
</dbReference>
<dbReference type="GO" id="GO:0000724">
    <property type="term" value="P:double-strand break repair via homologous recombination"/>
    <property type="evidence" value="ECO:0007669"/>
    <property type="project" value="TreeGrafter"/>
</dbReference>
<dbReference type="InterPro" id="IPR043014">
    <property type="entry name" value="Nibrin_BRCT2_sf"/>
</dbReference>
<evidence type="ECO:0000256" key="4">
    <source>
        <dbReference type="ARBA" id="ARBA00022763"/>
    </source>
</evidence>
<evidence type="ECO:0000256" key="3">
    <source>
        <dbReference type="ARBA" id="ARBA00022454"/>
    </source>
</evidence>
<dbReference type="Pfam" id="PF16508">
    <property type="entry name" value="NIBRIN_BRCT_II"/>
    <property type="match status" value="1"/>
</dbReference>
<dbReference type="CDD" id="cd00060">
    <property type="entry name" value="FHA"/>
    <property type="match status" value="1"/>
</dbReference>
<keyword evidence="4" id="KW-0227">DNA damage</keyword>
<dbReference type="Gene3D" id="3.40.50.10190">
    <property type="entry name" value="BRCT domain"/>
    <property type="match status" value="1"/>
</dbReference>
<dbReference type="Proteomes" id="UP001431783">
    <property type="component" value="Unassembled WGS sequence"/>
</dbReference>
<dbReference type="Gene3D" id="2.60.200.20">
    <property type="match status" value="1"/>
</dbReference>
<proteinExistence type="inferred from homology"/>
<comment type="caution">
    <text evidence="10">The sequence shown here is derived from an EMBL/GenBank/DDBJ whole genome shotgun (WGS) entry which is preliminary data.</text>
</comment>
<dbReference type="SUPFAM" id="SSF52113">
    <property type="entry name" value="BRCT domain"/>
    <property type="match status" value="1"/>
</dbReference>
<evidence type="ECO:0000256" key="5">
    <source>
        <dbReference type="ARBA" id="ARBA00023204"/>
    </source>
</evidence>
<keyword evidence="6" id="KW-0539">Nucleus</keyword>
<keyword evidence="3" id="KW-0158">Chromosome</keyword>
<dbReference type="Gene3D" id="3.40.50.10980">
    <property type="entry name" value="Nibrin, BRCT2 domain"/>
    <property type="match status" value="1"/>
</dbReference>
<comment type="subcellular location">
    <subcellularLocation>
        <location evidence="2">Chromosome</location>
    </subcellularLocation>
    <subcellularLocation>
        <location evidence="1">Nucleus</location>
    </subcellularLocation>
</comment>
<dbReference type="EMBL" id="JARQZJ010000127">
    <property type="protein sequence ID" value="KAK9891208.1"/>
    <property type="molecule type" value="Genomic_DNA"/>
</dbReference>
<dbReference type="GO" id="GO:0003684">
    <property type="term" value="F:damaged DNA binding"/>
    <property type="evidence" value="ECO:0007669"/>
    <property type="project" value="TreeGrafter"/>
</dbReference>
<dbReference type="GO" id="GO:0030870">
    <property type="term" value="C:Mre11 complex"/>
    <property type="evidence" value="ECO:0007669"/>
    <property type="project" value="InterPro"/>
</dbReference>
<dbReference type="GO" id="GO:0005694">
    <property type="term" value="C:chromosome"/>
    <property type="evidence" value="ECO:0007669"/>
    <property type="project" value="UniProtKB-SubCell"/>
</dbReference>
<evidence type="ECO:0000313" key="11">
    <source>
        <dbReference type="Proteomes" id="UP001431783"/>
    </source>
</evidence>
<feature type="domain" description="FHA" evidence="9">
    <location>
        <begin position="19"/>
        <end position="67"/>
    </location>
</feature>
<evidence type="ECO:0000256" key="6">
    <source>
        <dbReference type="ARBA" id="ARBA00023242"/>
    </source>
</evidence>
<reference evidence="10 11" key="1">
    <citation type="submission" date="2023-03" db="EMBL/GenBank/DDBJ databases">
        <title>Genome insight into feeding habits of ladybird beetles.</title>
        <authorList>
            <person name="Li H.-S."/>
            <person name="Huang Y.-H."/>
            <person name="Pang H."/>
        </authorList>
    </citation>
    <scope>NUCLEOTIDE SEQUENCE [LARGE SCALE GENOMIC DNA]</scope>
    <source>
        <strain evidence="10">SYSU_2023b</strain>
        <tissue evidence="10">Whole body</tissue>
    </source>
</reference>
<name>A0AAW1VCJ4_9CUCU</name>
<keyword evidence="5" id="KW-0234">DNA repair</keyword>
<dbReference type="InterPro" id="IPR008984">
    <property type="entry name" value="SMAD_FHA_dom_sf"/>
</dbReference>
<gene>
    <name evidence="10" type="ORF">WA026_013523</name>
</gene>
<dbReference type="AlphaFoldDB" id="A0AAW1VCJ4"/>
<dbReference type="PANTHER" id="PTHR12162">
    <property type="entry name" value="NIBRIN-RELATED"/>
    <property type="match status" value="1"/>
</dbReference>
<evidence type="ECO:0000256" key="2">
    <source>
        <dbReference type="ARBA" id="ARBA00004286"/>
    </source>
</evidence>
<dbReference type="InterPro" id="IPR001357">
    <property type="entry name" value="BRCT_dom"/>
</dbReference>
<organism evidence="10 11">
    <name type="scientific">Henosepilachna vigintioctopunctata</name>
    <dbReference type="NCBI Taxonomy" id="420089"/>
    <lineage>
        <taxon>Eukaryota</taxon>
        <taxon>Metazoa</taxon>
        <taxon>Ecdysozoa</taxon>
        <taxon>Arthropoda</taxon>
        <taxon>Hexapoda</taxon>
        <taxon>Insecta</taxon>
        <taxon>Pterygota</taxon>
        <taxon>Neoptera</taxon>
        <taxon>Endopterygota</taxon>
        <taxon>Coleoptera</taxon>
        <taxon>Polyphaga</taxon>
        <taxon>Cucujiformia</taxon>
        <taxon>Coccinelloidea</taxon>
        <taxon>Coccinellidae</taxon>
        <taxon>Epilachninae</taxon>
        <taxon>Epilachnini</taxon>
        <taxon>Henosepilachna</taxon>
    </lineage>
</organism>
<keyword evidence="7" id="KW-0131">Cell cycle</keyword>
<evidence type="ECO:0000313" key="10">
    <source>
        <dbReference type="EMBL" id="KAK9891208.1"/>
    </source>
</evidence>
<sequence length="657" mass="74098">MFFLQGVNSGIVICKKGISTIGRITADIVIKDSSVSRKHAEIEERNGIPFLRDCNSKYFTKHNGRLLLKSEEVKLESGDHITFGEVKFRFHIGEKLVVCSTGAKEREQTIATIVNKLGGELLKEWDNSCTHLTSSEILITLKVLHAIMDNKKIVVPHYWEVYLQNITTGLLPPDAADYYPPLGENIINSSYVKYNPHRNTVFEGKTFAFWNRKKQLKIESIIKKAGGKCIILGETSGNELLQLMSKCIVIDPENSIIEQKYSVVLEKYKESGKRLIPVQEIVLAILQCSCKENCNPRFNRAQTVFVKESQKHGALIPIVAETQSQQFDIDLKVKPNVIPASLEPAICVPTLRNNNRNLEVSVTNTVNETQLMAEETQLPAKRIKLDPEIEIISSVESPVQKKADLSKRNTDSIFKRMMKECSPPPAKRLKNDINMNPFTMIASTSKENPYNSIAKEEIIDLDLTNNPFGQCNIFRSNEVKSEDIEDTQEKALEGRTSNLSKNHKVSNKTVDFSNPRIPVKTKVKSGKKLKSYAEGVKINYSDMKHDVSNGKWMNSTVDLNDHSKIISQDEEERKWCEKFNNSVVIVVKDLLRKDRIDGEPQISQACSIGSQVKNFKKFRKVPVPKSGLMIKCSGFVFGASNLGVDYGRSDDEDNRDV</sequence>
<keyword evidence="11" id="KW-1185">Reference proteome</keyword>
<dbReference type="InterPro" id="IPR040227">
    <property type="entry name" value="Nibrin-rel"/>
</dbReference>
<dbReference type="Pfam" id="PF00533">
    <property type="entry name" value="BRCT"/>
    <property type="match status" value="1"/>
</dbReference>
<dbReference type="GO" id="GO:0007095">
    <property type="term" value="P:mitotic G2 DNA damage checkpoint signaling"/>
    <property type="evidence" value="ECO:0007669"/>
    <property type="project" value="InterPro"/>
</dbReference>
<evidence type="ECO:0000256" key="8">
    <source>
        <dbReference type="ARBA" id="ARBA00044757"/>
    </source>
</evidence>
<evidence type="ECO:0000256" key="7">
    <source>
        <dbReference type="ARBA" id="ARBA00023306"/>
    </source>
</evidence>
<evidence type="ECO:0000259" key="9">
    <source>
        <dbReference type="PROSITE" id="PS50006"/>
    </source>
</evidence>
<accession>A0AAW1VCJ4</accession>
<evidence type="ECO:0000256" key="1">
    <source>
        <dbReference type="ARBA" id="ARBA00004123"/>
    </source>
</evidence>
<dbReference type="PROSITE" id="PS50006">
    <property type="entry name" value="FHA_DOMAIN"/>
    <property type="match status" value="1"/>
</dbReference>
<comment type="similarity">
    <text evidence="8">Belongs to the Nibrin family.</text>
</comment>
<dbReference type="SMART" id="SM00240">
    <property type="entry name" value="FHA"/>
    <property type="match status" value="1"/>
</dbReference>
<dbReference type="CDD" id="cd17741">
    <property type="entry name" value="BRCT_nibrin"/>
    <property type="match status" value="1"/>
</dbReference>
<protein>
    <recommendedName>
        <fullName evidence="9">FHA domain-containing protein</fullName>
    </recommendedName>
</protein>
<dbReference type="SUPFAM" id="SSF49879">
    <property type="entry name" value="SMAD/FHA domain"/>
    <property type="match status" value="1"/>
</dbReference>
<dbReference type="PANTHER" id="PTHR12162:SF0">
    <property type="entry name" value="NIBRIN"/>
    <property type="match status" value="1"/>
</dbReference>